<sequence length="228" mass="25187">MTESTATIKASVAMLKVLEDWNVDHVYGLVGGSFNSTMDALDDEQANLKYIQVRHEQVGALAASTDAKITGKIGVCFGSAVPGAVNLLNGLYDAKEDHVPVLALVGQVAHQNMNYDYFQEFDEDPMFTDVSVYDRTVTTPESLPYVVDKAIRHAYKEHGVAVVIIPNDFGYVQIPDEHYAFHQAFDAKAPCLPTATDDEVDHVLEMITACFSYWSRNSWGQQGDYGII</sequence>
<dbReference type="Proteomes" id="UP000051645">
    <property type="component" value="Unassembled WGS sequence"/>
</dbReference>
<accession>A0A0R2FXI0</accession>
<dbReference type="STRING" id="81857.IV38_GL001112"/>
<name>A0A0R2FXI0_9LACO</name>
<evidence type="ECO:0000259" key="1">
    <source>
        <dbReference type="Pfam" id="PF02776"/>
    </source>
</evidence>
<organism evidence="3 4">
    <name type="scientific">Lactobacillus selangorensis</name>
    <dbReference type="NCBI Taxonomy" id="81857"/>
    <lineage>
        <taxon>Bacteria</taxon>
        <taxon>Bacillati</taxon>
        <taxon>Bacillota</taxon>
        <taxon>Bacilli</taxon>
        <taxon>Lactobacillales</taxon>
        <taxon>Lactobacillaceae</taxon>
        <taxon>Lactobacillus</taxon>
    </lineage>
</organism>
<reference evidence="4 5" key="1">
    <citation type="journal article" date="2015" name="Genome Announc.">
        <title>Expanding the biotechnology potential of lactobacilli through comparative genomics of 213 strains and associated genera.</title>
        <authorList>
            <person name="Sun Z."/>
            <person name="Harris H.M."/>
            <person name="McCann A."/>
            <person name="Guo C."/>
            <person name="Argimon S."/>
            <person name="Zhang W."/>
            <person name="Yang X."/>
            <person name="Jeffery I.B."/>
            <person name="Cooney J.C."/>
            <person name="Kagawa T.F."/>
            <person name="Liu W."/>
            <person name="Song Y."/>
            <person name="Salvetti E."/>
            <person name="Wrobel A."/>
            <person name="Rasinkangas P."/>
            <person name="Parkhill J."/>
            <person name="Rea M.C."/>
            <person name="O'Sullivan O."/>
            <person name="Ritari J."/>
            <person name="Douillard F.P."/>
            <person name="Paul Ross R."/>
            <person name="Yang R."/>
            <person name="Briner A.E."/>
            <person name="Felis G.E."/>
            <person name="de Vos W.M."/>
            <person name="Barrangou R."/>
            <person name="Klaenhammer T.R."/>
            <person name="Caufield P.W."/>
            <person name="Cui Y."/>
            <person name="Zhang H."/>
            <person name="O'Toole P.W."/>
        </authorList>
    </citation>
    <scope>NUCLEOTIDE SEQUENCE [LARGE SCALE GENOMIC DNA]</scope>
    <source>
        <strain evidence="2 5">ATCC BAA-66</strain>
        <strain evidence="3 4">DSM 13344</strain>
    </source>
</reference>
<evidence type="ECO:0000313" key="2">
    <source>
        <dbReference type="EMBL" id="KRN28904.1"/>
    </source>
</evidence>
<evidence type="ECO:0000313" key="4">
    <source>
        <dbReference type="Proteomes" id="UP000051645"/>
    </source>
</evidence>
<keyword evidence="4" id="KW-1185">Reference proteome</keyword>
<protein>
    <submittedName>
        <fullName evidence="3">Pyruvate oxidase</fullName>
    </submittedName>
</protein>
<feature type="domain" description="Thiamine pyrophosphate enzyme N-terminal TPP-binding" evidence="1">
    <location>
        <begin position="10"/>
        <end position="123"/>
    </location>
</feature>
<dbReference type="SUPFAM" id="SSF52518">
    <property type="entry name" value="Thiamin diphosphate-binding fold (THDP-binding)"/>
    <property type="match status" value="1"/>
</dbReference>
<dbReference type="Gene3D" id="3.40.50.970">
    <property type="match status" value="1"/>
</dbReference>
<evidence type="ECO:0000313" key="3">
    <source>
        <dbReference type="EMBL" id="KRN32686.1"/>
    </source>
</evidence>
<dbReference type="CDD" id="cd07039">
    <property type="entry name" value="TPP_PYR_POX"/>
    <property type="match status" value="1"/>
</dbReference>
<proteinExistence type="predicted"/>
<gene>
    <name evidence="2" type="ORF">IV38_GL001112</name>
    <name evidence="3" type="ORF">IV40_GL000741</name>
</gene>
<keyword evidence="3" id="KW-0670">Pyruvate</keyword>
<dbReference type="PATRIC" id="fig|81857.3.peg.1118"/>
<dbReference type="AlphaFoldDB" id="A0A0R2FXI0"/>
<dbReference type="PANTHER" id="PTHR42981:SF2">
    <property type="entry name" value="PYRUVATE DEHYDROGENASE [UBIQUINONE]"/>
    <property type="match status" value="1"/>
</dbReference>
<dbReference type="InterPro" id="IPR047210">
    <property type="entry name" value="TPP_PYR_POXB-like"/>
</dbReference>
<dbReference type="GO" id="GO:0030976">
    <property type="term" value="F:thiamine pyrophosphate binding"/>
    <property type="evidence" value="ECO:0007669"/>
    <property type="project" value="InterPro"/>
</dbReference>
<dbReference type="Pfam" id="PF02776">
    <property type="entry name" value="TPP_enzyme_N"/>
    <property type="match status" value="1"/>
</dbReference>
<dbReference type="InterPro" id="IPR029061">
    <property type="entry name" value="THDP-binding"/>
</dbReference>
<dbReference type="EMBL" id="JQAT01000002">
    <property type="protein sequence ID" value="KRN28904.1"/>
    <property type="molecule type" value="Genomic_DNA"/>
</dbReference>
<dbReference type="Proteomes" id="UP000051751">
    <property type="component" value="Unassembled WGS sequence"/>
</dbReference>
<comment type="caution">
    <text evidence="3">The sequence shown here is derived from an EMBL/GenBank/DDBJ whole genome shotgun (WGS) entry which is preliminary data.</text>
</comment>
<evidence type="ECO:0000313" key="5">
    <source>
        <dbReference type="Proteomes" id="UP000051751"/>
    </source>
</evidence>
<dbReference type="EMBL" id="JQAZ01000002">
    <property type="protein sequence ID" value="KRN32686.1"/>
    <property type="molecule type" value="Genomic_DNA"/>
</dbReference>
<dbReference type="InterPro" id="IPR012001">
    <property type="entry name" value="Thiamin_PyroP_enz_TPP-bd_dom"/>
</dbReference>
<dbReference type="PANTHER" id="PTHR42981">
    <property type="entry name" value="PYRUVATE DEHYDROGENASE [UBIQUINONE]"/>
    <property type="match status" value="1"/>
</dbReference>
<dbReference type="InterPro" id="IPR047211">
    <property type="entry name" value="POXB-like"/>
</dbReference>